<evidence type="ECO:0000313" key="3">
    <source>
        <dbReference type="Proteomes" id="UP001283361"/>
    </source>
</evidence>
<proteinExistence type="predicted"/>
<dbReference type="AlphaFoldDB" id="A0AAE1D651"/>
<evidence type="ECO:0000256" key="1">
    <source>
        <dbReference type="SAM" id="MobiDB-lite"/>
    </source>
</evidence>
<feature type="region of interest" description="Disordered" evidence="1">
    <location>
        <begin position="1"/>
        <end position="52"/>
    </location>
</feature>
<reference evidence="2" key="1">
    <citation type="journal article" date="2023" name="G3 (Bethesda)">
        <title>A reference genome for the long-term kleptoplast-retaining sea slug Elysia crispata morphotype clarki.</title>
        <authorList>
            <person name="Eastman K.E."/>
            <person name="Pendleton A.L."/>
            <person name="Shaikh M.A."/>
            <person name="Suttiyut T."/>
            <person name="Ogas R."/>
            <person name="Tomko P."/>
            <person name="Gavelis G."/>
            <person name="Widhalm J.R."/>
            <person name="Wisecaver J.H."/>
        </authorList>
    </citation>
    <scope>NUCLEOTIDE SEQUENCE</scope>
    <source>
        <strain evidence="2">ECLA1</strain>
    </source>
</reference>
<comment type="caution">
    <text evidence="2">The sequence shown here is derived from an EMBL/GenBank/DDBJ whole genome shotgun (WGS) entry which is preliminary data.</text>
</comment>
<feature type="compositionally biased region" description="Basic and acidic residues" evidence="1">
    <location>
        <begin position="1"/>
        <end position="10"/>
    </location>
</feature>
<sequence length="127" mass="13791">MEDYRPEDSAFGHTNEVSPGAFADDIPLKVYTPPEAMGGGDTITPGGNAETSISTGNVDAYGKPMIFPDTPHITPSTRPGDNIGNLRDELKDTELDDAKKNVVNKLYNSIAEEYGLTIPEKIPYDQF</sequence>
<dbReference type="Proteomes" id="UP001283361">
    <property type="component" value="Unassembled WGS sequence"/>
</dbReference>
<evidence type="ECO:0000313" key="2">
    <source>
        <dbReference type="EMBL" id="KAK3758804.1"/>
    </source>
</evidence>
<keyword evidence="3" id="KW-1185">Reference proteome</keyword>
<name>A0AAE1D651_9GAST</name>
<protein>
    <submittedName>
        <fullName evidence="2">Uncharacterized protein</fullName>
    </submittedName>
</protein>
<dbReference type="EMBL" id="JAWDGP010005210">
    <property type="protein sequence ID" value="KAK3758804.1"/>
    <property type="molecule type" value="Genomic_DNA"/>
</dbReference>
<organism evidence="2 3">
    <name type="scientific">Elysia crispata</name>
    <name type="common">lettuce slug</name>
    <dbReference type="NCBI Taxonomy" id="231223"/>
    <lineage>
        <taxon>Eukaryota</taxon>
        <taxon>Metazoa</taxon>
        <taxon>Spiralia</taxon>
        <taxon>Lophotrochozoa</taxon>
        <taxon>Mollusca</taxon>
        <taxon>Gastropoda</taxon>
        <taxon>Heterobranchia</taxon>
        <taxon>Euthyneura</taxon>
        <taxon>Panpulmonata</taxon>
        <taxon>Sacoglossa</taxon>
        <taxon>Placobranchoidea</taxon>
        <taxon>Plakobranchidae</taxon>
        <taxon>Elysia</taxon>
    </lineage>
</organism>
<accession>A0AAE1D651</accession>
<gene>
    <name evidence="2" type="ORF">RRG08_030615</name>
</gene>